<feature type="region of interest" description="Disordered" evidence="1">
    <location>
        <begin position="99"/>
        <end position="121"/>
    </location>
</feature>
<dbReference type="OrthoDB" id="538389at2759"/>
<reference evidence="2" key="1">
    <citation type="journal article" date="2020" name="bioRxiv">
        <title>Comparative genomics of Chlamydomonas.</title>
        <authorList>
            <person name="Craig R.J."/>
            <person name="Hasan A.R."/>
            <person name="Ness R.W."/>
            <person name="Keightley P.D."/>
        </authorList>
    </citation>
    <scope>NUCLEOTIDE SEQUENCE</scope>
    <source>
        <strain evidence="2">CCAP 11/173</strain>
    </source>
</reference>
<evidence type="ECO:0008006" key="4">
    <source>
        <dbReference type="Google" id="ProtNLM"/>
    </source>
</evidence>
<feature type="region of interest" description="Disordered" evidence="1">
    <location>
        <begin position="251"/>
        <end position="325"/>
    </location>
</feature>
<feature type="compositionally biased region" description="Gly residues" evidence="1">
    <location>
        <begin position="272"/>
        <end position="293"/>
    </location>
</feature>
<feature type="compositionally biased region" description="Acidic residues" evidence="1">
    <location>
        <begin position="501"/>
        <end position="519"/>
    </location>
</feature>
<dbReference type="GO" id="GO:0032436">
    <property type="term" value="P:positive regulation of proteasomal ubiquitin-dependent protein catabolic process"/>
    <property type="evidence" value="ECO:0007669"/>
    <property type="project" value="TreeGrafter"/>
</dbReference>
<feature type="compositionally biased region" description="Low complexity" evidence="1">
    <location>
        <begin position="294"/>
        <end position="311"/>
    </location>
</feature>
<feature type="region of interest" description="Disordered" evidence="1">
    <location>
        <begin position="791"/>
        <end position="843"/>
    </location>
</feature>
<dbReference type="EMBL" id="JAEHOD010000067">
    <property type="protein sequence ID" value="KAG2432358.1"/>
    <property type="molecule type" value="Genomic_DNA"/>
</dbReference>
<keyword evidence="3" id="KW-1185">Reference proteome</keyword>
<proteinExistence type="predicted"/>
<feature type="compositionally biased region" description="Gly residues" evidence="1">
    <location>
        <begin position="811"/>
        <end position="842"/>
    </location>
</feature>
<dbReference type="Proteomes" id="UP000613740">
    <property type="component" value="Unassembled WGS sequence"/>
</dbReference>
<dbReference type="AlphaFoldDB" id="A0A835W070"/>
<organism evidence="2 3">
    <name type="scientific">Chlamydomonas schloesseri</name>
    <dbReference type="NCBI Taxonomy" id="2026947"/>
    <lineage>
        <taxon>Eukaryota</taxon>
        <taxon>Viridiplantae</taxon>
        <taxon>Chlorophyta</taxon>
        <taxon>core chlorophytes</taxon>
        <taxon>Chlorophyceae</taxon>
        <taxon>CS clade</taxon>
        <taxon>Chlamydomonadales</taxon>
        <taxon>Chlamydomonadaceae</taxon>
        <taxon>Chlamydomonas</taxon>
    </lineage>
</organism>
<evidence type="ECO:0000313" key="3">
    <source>
        <dbReference type="Proteomes" id="UP000613740"/>
    </source>
</evidence>
<dbReference type="PANTHER" id="PTHR14939">
    <property type="entry name" value="F-BOX ONLY PROTEIN 22"/>
    <property type="match status" value="1"/>
</dbReference>
<sequence length="873" mass="83391">MLGAMDFALLFVANYEGVKGGLAAPVLEALAAKLPPGTQVVGCATSGLMGVGPGGPFELDPSDGGGGGRRRGARPGAVSVLLGRMPGCRVRAFCNLAPVPPTPGAASRRRSSDSSRAGGPPAAVVAANAAVRQWLTSPDPRAAGLAAAVAAATAGAAGATAAQTRKGPAVAAAAAAAPAGPEDGDHAGAAAAAGPAAAAAAAATAASLGLQSVWLLMAGSNAAYNQLDGLLEWMQRDDRARPVIAGGVSSGRGDLFFHPGLPPRPPKERTASGGGGGGGSGGGGGGSAGGGGEEAAPAAAGSTGAEATGAAKRSRSRSRGRAAATAATAAATSEITAAAPVSVGFCHWDPATAKGLCYVGLAVCAGGGDAAGGSEQPAAAAWAPAAAAAASGAGAGAGRGTAHAEGEAACGAVAAVRACAYAMRGCAGLPNQPVFERVGVSREELVVRRQRPAAAAAAAGAAGAEAAAAAAPAGAAAGAEAEAGAVAAAAAEHAAAVSSSSEDEEEDSEEDSDDGDDGGELVIVSGGVAAGERGSSLHDQLRRVVAETHSLPYLALWRAERGDRSITHGLDVQAFTGGRLVLGQVEPQLLALYGVVGFRTDDRAALDAICGTPGTAGAGGAAEAGGGAGGGGGSGAGAGAGNGGGGGGVPAGSVVCCQLADITPEQQGSHGCRLHLRSELPVLRSVCSAYPLLPGGRPDPRSWAGYDVARRAALAAGGRSGPVALCVFSCTGRGRAIFGEANAENEARIADEVLQRGVPFLGGYMNGELGPYVRHGYAGWFFNPLCVQPPGSSSSTTTATSSSSGSAGSRYGEGGGAGGGGGGTRGSHSGAGGGKGGGGGGSAPRCTVVAGGRVLPLDKTQMQGYTSVYAALG</sequence>
<evidence type="ECO:0000256" key="1">
    <source>
        <dbReference type="SAM" id="MobiDB-lite"/>
    </source>
</evidence>
<feature type="region of interest" description="Disordered" evidence="1">
    <location>
        <begin position="494"/>
        <end position="521"/>
    </location>
</feature>
<accession>A0A835W070</accession>
<feature type="compositionally biased region" description="Low complexity" evidence="1">
    <location>
        <begin position="791"/>
        <end position="810"/>
    </location>
</feature>
<dbReference type="GO" id="GO:0000209">
    <property type="term" value="P:protein polyubiquitination"/>
    <property type="evidence" value="ECO:0007669"/>
    <property type="project" value="TreeGrafter"/>
</dbReference>
<name>A0A835W070_9CHLO</name>
<evidence type="ECO:0000313" key="2">
    <source>
        <dbReference type="EMBL" id="KAG2432358.1"/>
    </source>
</evidence>
<dbReference type="PANTHER" id="PTHR14939:SF5">
    <property type="entry name" value="F-BOX ONLY PROTEIN 22"/>
    <property type="match status" value="1"/>
</dbReference>
<gene>
    <name evidence="2" type="ORF">HYH02_012931</name>
</gene>
<comment type="caution">
    <text evidence="2">The sequence shown here is derived from an EMBL/GenBank/DDBJ whole genome shotgun (WGS) entry which is preliminary data.</text>
</comment>
<protein>
    <recommendedName>
        <fullName evidence="4">FIST domain-containing protein</fullName>
    </recommendedName>
</protein>